<reference evidence="2" key="1">
    <citation type="submission" date="2020-09" db="EMBL/GenBank/DDBJ databases">
        <title>A novel bacterium of genus Bacillus, isolated from South China Sea.</title>
        <authorList>
            <person name="Huang H."/>
            <person name="Mo K."/>
            <person name="Hu Y."/>
        </authorList>
    </citation>
    <scope>NUCLEOTIDE SEQUENCE</scope>
    <source>
        <strain evidence="2">IB182487</strain>
    </source>
</reference>
<dbReference type="Pfam" id="PF14143">
    <property type="entry name" value="YrhC"/>
    <property type="match status" value="1"/>
</dbReference>
<comment type="caution">
    <text evidence="2">The sequence shown here is derived from an EMBL/GenBank/DDBJ whole genome shotgun (WGS) entry which is preliminary data.</text>
</comment>
<gene>
    <name evidence="2" type="ORF">IC621_17675</name>
</gene>
<feature type="transmembrane region" description="Helical" evidence="1">
    <location>
        <begin position="16"/>
        <end position="35"/>
    </location>
</feature>
<keyword evidence="1" id="KW-1133">Transmembrane helix</keyword>
<name>A0A926NQ92_9BACI</name>
<evidence type="ECO:0000256" key="1">
    <source>
        <dbReference type="SAM" id="Phobius"/>
    </source>
</evidence>
<dbReference type="AlphaFoldDB" id="A0A926NQ92"/>
<keyword evidence="1" id="KW-0812">Transmembrane</keyword>
<feature type="transmembrane region" description="Helical" evidence="1">
    <location>
        <begin position="41"/>
        <end position="60"/>
    </location>
</feature>
<sequence length="75" mass="8613">MSNKHLRERMIDFKSYAYVLLAVSVFLYIGVLIPGQTEETAKIVLMGTTALFLASAFYFFSKSIKIKKRIEESEE</sequence>
<dbReference type="InterPro" id="IPR025418">
    <property type="entry name" value="YrhC-like"/>
</dbReference>
<evidence type="ECO:0000313" key="3">
    <source>
        <dbReference type="Proteomes" id="UP000626844"/>
    </source>
</evidence>
<protein>
    <recommendedName>
        <fullName evidence="4">YrhC-like protein</fullName>
    </recommendedName>
</protein>
<evidence type="ECO:0008006" key="4">
    <source>
        <dbReference type="Google" id="ProtNLM"/>
    </source>
</evidence>
<proteinExistence type="predicted"/>
<keyword evidence="1" id="KW-0472">Membrane</keyword>
<organism evidence="2 3">
    <name type="scientific">Metabacillus arenae</name>
    <dbReference type="NCBI Taxonomy" id="2771434"/>
    <lineage>
        <taxon>Bacteria</taxon>
        <taxon>Bacillati</taxon>
        <taxon>Bacillota</taxon>
        <taxon>Bacilli</taxon>
        <taxon>Bacillales</taxon>
        <taxon>Bacillaceae</taxon>
        <taxon>Metabacillus</taxon>
    </lineage>
</organism>
<keyword evidence="3" id="KW-1185">Reference proteome</keyword>
<dbReference type="EMBL" id="JACXAI010000025">
    <property type="protein sequence ID" value="MBD1382062.1"/>
    <property type="molecule type" value="Genomic_DNA"/>
</dbReference>
<accession>A0A926NQ92</accession>
<dbReference type="Proteomes" id="UP000626844">
    <property type="component" value="Unassembled WGS sequence"/>
</dbReference>
<dbReference type="RefSeq" id="WP_191159886.1">
    <property type="nucleotide sequence ID" value="NZ_JACXAI010000025.1"/>
</dbReference>
<evidence type="ECO:0000313" key="2">
    <source>
        <dbReference type="EMBL" id="MBD1382062.1"/>
    </source>
</evidence>